<comment type="caution">
    <text evidence="3">The sequence shown here is derived from an EMBL/GenBank/DDBJ whole genome shotgun (WGS) entry which is preliminary data.</text>
</comment>
<feature type="transmembrane region" description="Helical" evidence="1">
    <location>
        <begin position="181"/>
        <end position="201"/>
    </location>
</feature>
<dbReference type="OrthoDB" id="3193253at2759"/>
<dbReference type="Pfam" id="PF20151">
    <property type="entry name" value="DUF6533"/>
    <property type="match status" value="1"/>
</dbReference>
<feature type="transmembrane region" description="Helical" evidence="1">
    <location>
        <begin position="129"/>
        <end position="150"/>
    </location>
</feature>
<evidence type="ECO:0000256" key="1">
    <source>
        <dbReference type="SAM" id="Phobius"/>
    </source>
</evidence>
<reference evidence="3" key="2">
    <citation type="submission" date="2020-11" db="EMBL/GenBank/DDBJ databases">
        <authorList>
            <consortium name="DOE Joint Genome Institute"/>
            <person name="Kuo A."/>
            <person name="Miyauchi S."/>
            <person name="Kiss E."/>
            <person name="Drula E."/>
            <person name="Kohler A."/>
            <person name="Sanchez-Garcia M."/>
            <person name="Andreopoulos B."/>
            <person name="Barry K.W."/>
            <person name="Bonito G."/>
            <person name="Buee M."/>
            <person name="Carver A."/>
            <person name="Chen C."/>
            <person name="Cichocki N."/>
            <person name="Clum A."/>
            <person name="Culley D."/>
            <person name="Crous P.W."/>
            <person name="Fauchery L."/>
            <person name="Girlanda M."/>
            <person name="Hayes R."/>
            <person name="Keri Z."/>
            <person name="Labutti K."/>
            <person name="Lipzen A."/>
            <person name="Lombard V."/>
            <person name="Magnuson J."/>
            <person name="Maillard F."/>
            <person name="Morin E."/>
            <person name="Murat C."/>
            <person name="Nolan M."/>
            <person name="Ohm R."/>
            <person name="Pangilinan J."/>
            <person name="Pereira M."/>
            <person name="Perotto S."/>
            <person name="Peter M."/>
            <person name="Riley R."/>
            <person name="Sitrit Y."/>
            <person name="Stielow B."/>
            <person name="Szollosi G."/>
            <person name="Zifcakova L."/>
            <person name="Stursova M."/>
            <person name="Spatafora J.W."/>
            <person name="Tedersoo L."/>
            <person name="Vaario L.-M."/>
            <person name="Yamada A."/>
            <person name="Yan M."/>
            <person name="Wang P."/>
            <person name="Xu J."/>
            <person name="Bruns T."/>
            <person name="Baldrian P."/>
            <person name="Vilgalys R."/>
            <person name="Henrissat B."/>
            <person name="Grigoriev I.V."/>
            <person name="Hibbett D."/>
            <person name="Nagy L.G."/>
            <person name="Martin F.M."/>
        </authorList>
    </citation>
    <scope>NUCLEOTIDE SEQUENCE</scope>
    <source>
        <strain evidence="3">UH-Tt-Lm1</strain>
    </source>
</reference>
<feature type="transmembrane region" description="Helical" evidence="1">
    <location>
        <begin position="222"/>
        <end position="242"/>
    </location>
</feature>
<keyword evidence="1" id="KW-1133">Transmembrane helix</keyword>
<feature type="transmembrane region" description="Helical" evidence="1">
    <location>
        <begin position="248"/>
        <end position="267"/>
    </location>
</feature>
<feature type="transmembrane region" description="Helical" evidence="1">
    <location>
        <begin position="50"/>
        <end position="69"/>
    </location>
</feature>
<organism evidence="3 4">
    <name type="scientific">Thelephora terrestris</name>
    <dbReference type="NCBI Taxonomy" id="56493"/>
    <lineage>
        <taxon>Eukaryota</taxon>
        <taxon>Fungi</taxon>
        <taxon>Dikarya</taxon>
        <taxon>Basidiomycota</taxon>
        <taxon>Agaricomycotina</taxon>
        <taxon>Agaricomycetes</taxon>
        <taxon>Thelephorales</taxon>
        <taxon>Thelephoraceae</taxon>
        <taxon>Thelephora</taxon>
    </lineage>
</organism>
<accession>A0A9P6HKY2</accession>
<reference evidence="3" key="1">
    <citation type="journal article" date="2020" name="Nat. Commun.">
        <title>Large-scale genome sequencing of mycorrhizal fungi provides insights into the early evolution of symbiotic traits.</title>
        <authorList>
            <person name="Miyauchi S."/>
            <person name="Kiss E."/>
            <person name="Kuo A."/>
            <person name="Drula E."/>
            <person name="Kohler A."/>
            <person name="Sanchez-Garcia M."/>
            <person name="Morin E."/>
            <person name="Andreopoulos B."/>
            <person name="Barry K.W."/>
            <person name="Bonito G."/>
            <person name="Buee M."/>
            <person name="Carver A."/>
            <person name="Chen C."/>
            <person name="Cichocki N."/>
            <person name="Clum A."/>
            <person name="Culley D."/>
            <person name="Crous P.W."/>
            <person name="Fauchery L."/>
            <person name="Girlanda M."/>
            <person name="Hayes R.D."/>
            <person name="Keri Z."/>
            <person name="LaButti K."/>
            <person name="Lipzen A."/>
            <person name="Lombard V."/>
            <person name="Magnuson J."/>
            <person name="Maillard F."/>
            <person name="Murat C."/>
            <person name="Nolan M."/>
            <person name="Ohm R.A."/>
            <person name="Pangilinan J."/>
            <person name="Pereira M.F."/>
            <person name="Perotto S."/>
            <person name="Peter M."/>
            <person name="Pfister S."/>
            <person name="Riley R."/>
            <person name="Sitrit Y."/>
            <person name="Stielow J.B."/>
            <person name="Szollosi G."/>
            <person name="Zifcakova L."/>
            <person name="Stursova M."/>
            <person name="Spatafora J.W."/>
            <person name="Tedersoo L."/>
            <person name="Vaario L.M."/>
            <person name="Yamada A."/>
            <person name="Yan M."/>
            <person name="Wang P."/>
            <person name="Xu J."/>
            <person name="Bruns T."/>
            <person name="Baldrian P."/>
            <person name="Vilgalys R."/>
            <person name="Dunand C."/>
            <person name="Henrissat B."/>
            <person name="Grigoriev I.V."/>
            <person name="Hibbett D."/>
            <person name="Nagy L.G."/>
            <person name="Martin F.M."/>
        </authorList>
    </citation>
    <scope>NUCLEOTIDE SEQUENCE</scope>
    <source>
        <strain evidence="3">UH-Tt-Lm1</strain>
    </source>
</reference>
<protein>
    <recommendedName>
        <fullName evidence="2">DUF6533 domain-containing protein</fullName>
    </recommendedName>
</protein>
<dbReference type="Proteomes" id="UP000736335">
    <property type="component" value="Unassembled WGS sequence"/>
</dbReference>
<feature type="transmembrane region" description="Helical" evidence="1">
    <location>
        <begin position="97"/>
        <end position="117"/>
    </location>
</feature>
<name>A0A9P6HKY2_9AGAM</name>
<feature type="domain" description="DUF6533" evidence="2">
    <location>
        <begin position="20"/>
        <end position="64"/>
    </location>
</feature>
<gene>
    <name evidence="3" type="ORF">BJ322DRAFT_1178256</name>
</gene>
<sequence>MSSETDSIIQLGHDVMSHKYHAVATGTVLCYDYLLTLADEVEYAWSGKKSWTFWLYIFNRYFPITYLLWELGGRGLSFELPHSSESHLNDAACEKTAWFSLVVFVVCTILAQMVLTIRIYAVTIKSIPITLVFLALTASQFALGVCMVTLGAREGGQPLPQIPLDAYHLCVFNRHRNIEVAYTSLSLVYDSLAFSLVMYLARKLRAPGGAPMILDIIAKDATWYFLVVFSSHLVLVLTLNFARPTIQLLPGPGIVVYLPVMISRIMLSLRKAAGSRESAWSLSMGPISTGTNFQSIRFFSTQRGTGWREDGIPLETFPES</sequence>
<proteinExistence type="predicted"/>
<feature type="transmembrane region" description="Helical" evidence="1">
    <location>
        <begin position="20"/>
        <end position="38"/>
    </location>
</feature>
<keyword evidence="1" id="KW-0472">Membrane</keyword>
<dbReference type="InterPro" id="IPR045340">
    <property type="entry name" value="DUF6533"/>
</dbReference>
<keyword evidence="1" id="KW-0812">Transmembrane</keyword>
<keyword evidence="4" id="KW-1185">Reference proteome</keyword>
<evidence type="ECO:0000313" key="4">
    <source>
        <dbReference type="Proteomes" id="UP000736335"/>
    </source>
</evidence>
<dbReference type="AlphaFoldDB" id="A0A9P6HKY2"/>
<dbReference type="EMBL" id="WIUZ02000003">
    <property type="protein sequence ID" value="KAF9789637.1"/>
    <property type="molecule type" value="Genomic_DNA"/>
</dbReference>
<evidence type="ECO:0000313" key="3">
    <source>
        <dbReference type="EMBL" id="KAF9789637.1"/>
    </source>
</evidence>
<evidence type="ECO:0000259" key="2">
    <source>
        <dbReference type="Pfam" id="PF20151"/>
    </source>
</evidence>